<reference evidence="2" key="2">
    <citation type="submission" date="2018-02" db="UniProtKB">
        <authorList>
            <consortium name="EnsemblPlants"/>
        </authorList>
    </citation>
    <scope>IDENTIFICATION</scope>
    <source>
        <strain evidence="2">Williams 82</strain>
    </source>
</reference>
<protein>
    <submittedName>
        <fullName evidence="1 2">Uncharacterized protein</fullName>
    </submittedName>
</protein>
<dbReference type="InParanoid" id="A0A0R0G7V9"/>
<proteinExistence type="predicted"/>
<dbReference type="Gramene" id="KRH14257">
    <property type="protein sequence ID" value="KRH14257"/>
    <property type="gene ID" value="GLYMA_14G015400"/>
</dbReference>
<evidence type="ECO:0000313" key="2">
    <source>
        <dbReference type="EnsemblPlants" id="KRH14257"/>
    </source>
</evidence>
<sequence>MISLDTAQDLVSSMNPQDTLVVCRGLVKLSSLLKAKEEIISG</sequence>
<gene>
    <name evidence="1" type="ORF">GLYMA_14G015400</name>
</gene>
<reference evidence="1 2" key="1">
    <citation type="journal article" date="2010" name="Nature">
        <title>Genome sequence of the palaeopolyploid soybean.</title>
        <authorList>
            <person name="Schmutz J."/>
            <person name="Cannon S.B."/>
            <person name="Schlueter J."/>
            <person name="Ma J."/>
            <person name="Mitros T."/>
            <person name="Nelson W."/>
            <person name="Hyten D.L."/>
            <person name="Song Q."/>
            <person name="Thelen J.J."/>
            <person name="Cheng J."/>
            <person name="Xu D."/>
            <person name="Hellsten U."/>
            <person name="May G.D."/>
            <person name="Yu Y."/>
            <person name="Sakurai T."/>
            <person name="Umezawa T."/>
            <person name="Bhattacharyya M.K."/>
            <person name="Sandhu D."/>
            <person name="Valliyodan B."/>
            <person name="Lindquist E."/>
            <person name="Peto M."/>
            <person name="Grant D."/>
            <person name="Shu S."/>
            <person name="Goodstein D."/>
            <person name="Barry K."/>
            <person name="Futrell-Griggs M."/>
            <person name="Abernathy B."/>
            <person name="Du J."/>
            <person name="Tian Z."/>
            <person name="Zhu L."/>
            <person name="Gill N."/>
            <person name="Joshi T."/>
            <person name="Libault M."/>
            <person name="Sethuraman A."/>
            <person name="Zhang X.-C."/>
            <person name="Shinozaki K."/>
            <person name="Nguyen H.T."/>
            <person name="Wing R.A."/>
            <person name="Cregan P."/>
            <person name="Specht J."/>
            <person name="Grimwood J."/>
            <person name="Rokhsar D."/>
            <person name="Stacey G."/>
            <person name="Shoemaker R.C."/>
            <person name="Jackson S.A."/>
        </authorList>
    </citation>
    <scope>NUCLEOTIDE SEQUENCE [LARGE SCALE GENOMIC DNA]</scope>
    <source>
        <strain evidence="2">cv. Williams 82</strain>
        <tissue evidence="1">Callus</tissue>
    </source>
</reference>
<organism evidence="1">
    <name type="scientific">Glycine max</name>
    <name type="common">Soybean</name>
    <name type="synonym">Glycine hispida</name>
    <dbReference type="NCBI Taxonomy" id="3847"/>
    <lineage>
        <taxon>Eukaryota</taxon>
        <taxon>Viridiplantae</taxon>
        <taxon>Streptophyta</taxon>
        <taxon>Embryophyta</taxon>
        <taxon>Tracheophyta</taxon>
        <taxon>Spermatophyta</taxon>
        <taxon>Magnoliopsida</taxon>
        <taxon>eudicotyledons</taxon>
        <taxon>Gunneridae</taxon>
        <taxon>Pentapetalae</taxon>
        <taxon>rosids</taxon>
        <taxon>fabids</taxon>
        <taxon>Fabales</taxon>
        <taxon>Fabaceae</taxon>
        <taxon>Papilionoideae</taxon>
        <taxon>50 kb inversion clade</taxon>
        <taxon>NPAAA clade</taxon>
        <taxon>indigoferoid/millettioid clade</taxon>
        <taxon>Phaseoleae</taxon>
        <taxon>Glycine</taxon>
        <taxon>Glycine subgen. Soja</taxon>
    </lineage>
</organism>
<reference evidence="1" key="3">
    <citation type="submission" date="2018-07" db="EMBL/GenBank/DDBJ databases">
        <title>WGS assembly of Glycine max.</title>
        <authorList>
            <person name="Schmutz J."/>
            <person name="Cannon S."/>
            <person name="Schlueter J."/>
            <person name="Ma J."/>
            <person name="Mitros T."/>
            <person name="Nelson W."/>
            <person name="Hyten D."/>
            <person name="Song Q."/>
            <person name="Thelen J."/>
            <person name="Cheng J."/>
            <person name="Xu D."/>
            <person name="Hellsten U."/>
            <person name="May G."/>
            <person name="Yu Y."/>
            <person name="Sakurai T."/>
            <person name="Umezawa T."/>
            <person name="Bhattacharyya M."/>
            <person name="Sandhu D."/>
            <person name="Valliyodan B."/>
            <person name="Lindquist E."/>
            <person name="Peto M."/>
            <person name="Grant D."/>
            <person name="Shu S."/>
            <person name="Goodstein D."/>
            <person name="Barry K."/>
            <person name="Futrell-Griggs M."/>
            <person name="Abernathy B."/>
            <person name="Du J."/>
            <person name="Tian Z."/>
            <person name="Zhu L."/>
            <person name="Gill N."/>
            <person name="Joshi T."/>
            <person name="Libault M."/>
            <person name="Sethuraman A."/>
            <person name="Zhang X."/>
            <person name="Shinozaki K."/>
            <person name="Nguyen H."/>
            <person name="Wing R."/>
            <person name="Cregan P."/>
            <person name="Specht J."/>
            <person name="Grimwood J."/>
            <person name="Rokhsar D."/>
            <person name="Stacey G."/>
            <person name="Shoemaker R."/>
            <person name="Jackson S."/>
        </authorList>
    </citation>
    <scope>NUCLEOTIDE SEQUENCE</scope>
    <source>
        <tissue evidence="1">Callus</tissue>
    </source>
</reference>
<name>A0A0R0G7V9_SOYBN</name>
<dbReference type="EMBL" id="CM000847">
    <property type="protein sequence ID" value="KRH14257.1"/>
    <property type="molecule type" value="Genomic_DNA"/>
</dbReference>
<dbReference type="Proteomes" id="UP000008827">
    <property type="component" value="Chromosome 14"/>
</dbReference>
<accession>A0A0R0G7V9</accession>
<dbReference type="EnsemblPlants" id="KRH14257">
    <property type="protein sequence ID" value="KRH14257"/>
    <property type="gene ID" value="GLYMA_14G015400"/>
</dbReference>
<keyword evidence="3" id="KW-1185">Reference proteome</keyword>
<evidence type="ECO:0000313" key="1">
    <source>
        <dbReference type="EMBL" id="KRH14257.1"/>
    </source>
</evidence>
<dbReference type="AlphaFoldDB" id="A0A0R0G7V9"/>
<evidence type="ECO:0000313" key="3">
    <source>
        <dbReference type="Proteomes" id="UP000008827"/>
    </source>
</evidence>